<evidence type="ECO:0000313" key="5">
    <source>
        <dbReference type="Proteomes" id="UP000297946"/>
    </source>
</evidence>
<keyword evidence="1" id="KW-0812">Transmembrane</keyword>
<dbReference type="RefSeq" id="WP_135643695.1">
    <property type="nucleotide sequence ID" value="NZ_RQER01000007.1"/>
</dbReference>
<reference evidence="4 5" key="2">
    <citation type="journal article" date="2019" name="PLoS Negl. Trop. Dis.">
        <title>Revisiting the worldwide diversity of Leptospira species in the environment.</title>
        <authorList>
            <person name="Vincent A.T."/>
            <person name="Schiettekatte O."/>
            <person name="Bourhy P."/>
            <person name="Veyrier F.J."/>
            <person name="Picardeau M."/>
        </authorList>
    </citation>
    <scope>NUCLEOTIDE SEQUENCE [LARGE SCALE GENOMIC DNA]</scope>
    <source>
        <strain evidence="4">201702690</strain>
        <strain evidence="2 5">SSW18</strain>
    </source>
</reference>
<dbReference type="EMBL" id="RQGC01000002">
    <property type="protein sequence ID" value="TGL42793.1"/>
    <property type="molecule type" value="Genomic_DNA"/>
</dbReference>
<keyword evidence="4" id="KW-1185">Reference proteome</keyword>
<feature type="transmembrane region" description="Helical" evidence="1">
    <location>
        <begin position="12"/>
        <end position="31"/>
    </location>
</feature>
<dbReference type="OrthoDB" id="331526at2"/>
<protein>
    <submittedName>
        <fullName evidence="2">Uncharacterized protein</fullName>
    </submittedName>
</protein>
<evidence type="ECO:0000313" key="2">
    <source>
        <dbReference type="EMBL" id="TGK00158.1"/>
    </source>
</evidence>
<evidence type="ECO:0000256" key="1">
    <source>
        <dbReference type="SAM" id="Phobius"/>
    </source>
</evidence>
<dbReference type="Proteomes" id="UP000297946">
    <property type="component" value="Unassembled WGS sequence"/>
</dbReference>
<dbReference type="AlphaFoldDB" id="A0A5F1ZXR1"/>
<sequence>MKSAKLQKPLTPFQILFLVPLALFILTSFIGEGLKLYRLSKERSAYSSLSDIDKLMEDLSMEEMFHKYGYDFRTKMTSDERRDSGMIGDFSLEQVIPKFFFSLTILLYPTFLLLRFIKEVLEKPKK</sequence>
<keyword evidence="1" id="KW-1133">Transmembrane helix</keyword>
<proteinExistence type="predicted"/>
<organism evidence="2 5">
    <name type="scientific">Leptospira langatensis</name>
    <dbReference type="NCBI Taxonomy" id="2484983"/>
    <lineage>
        <taxon>Bacteria</taxon>
        <taxon>Pseudomonadati</taxon>
        <taxon>Spirochaetota</taxon>
        <taxon>Spirochaetia</taxon>
        <taxon>Leptospirales</taxon>
        <taxon>Leptospiraceae</taxon>
        <taxon>Leptospira</taxon>
    </lineage>
</organism>
<name>A0A5F1ZXR1_9LEPT</name>
<keyword evidence="1" id="KW-0472">Membrane</keyword>
<gene>
    <name evidence="2" type="ORF">EHO57_12780</name>
    <name evidence="3" type="ORF">EHQ53_04920</name>
</gene>
<reference evidence="3" key="1">
    <citation type="submission" date="2018-10" db="EMBL/GenBank/DDBJ databases">
        <authorList>
            <person name="Vincent A.T."/>
            <person name="Schiettekatte O."/>
            <person name="Bourhy P."/>
            <person name="Veyrier F.J."/>
            <person name="Picardeau M."/>
        </authorList>
    </citation>
    <scope>NUCLEOTIDE SEQUENCE</scope>
    <source>
        <strain evidence="3">201702690</strain>
    </source>
</reference>
<feature type="transmembrane region" description="Helical" evidence="1">
    <location>
        <begin position="99"/>
        <end position="117"/>
    </location>
</feature>
<evidence type="ECO:0000313" key="4">
    <source>
        <dbReference type="Proteomes" id="UP000297273"/>
    </source>
</evidence>
<comment type="caution">
    <text evidence="2">The sequence shown here is derived from an EMBL/GenBank/DDBJ whole genome shotgun (WGS) entry which is preliminary data.</text>
</comment>
<evidence type="ECO:0000313" key="3">
    <source>
        <dbReference type="EMBL" id="TGL42793.1"/>
    </source>
</evidence>
<accession>A0A5F1ZXR1</accession>
<dbReference type="Proteomes" id="UP000297273">
    <property type="component" value="Unassembled WGS sequence"/>
</dbReference>
<dbReference type="EMBL" id="RQER01000007">
    <property type="protein sequence ID" value="TGK00158.1"/>
    <property type="molecule type" value="Genomic_DNA"/>
</dbReference>